<evidence type="ECO:0000313" key="2">
    <source>
        <dbReference type="EMBL" id="PGH18689.1"/>
    </source>
</evidence>
<dbReference type="AlphaFoldDB" id="A0A2B7YC74"/>
<proteinExistence type="predicted"/>
<name>A0A2B7YC74_POLH7</name>
<dbReference type="STRING" id="1447883.A0A2B7YC74"/>
<feature type="region of interest" description="Disordered" evidence="1">
    <location>
        <begin position="1"/>
        <end position="22"/>
    </location>
</feature>
<comment type="caution">
    <text evidence="2">The sequence shown here is derived from an EMBL/GenBank/DDBJ whole genome shotgun (WGS) entry which is preliminary data.</text>
</comment>
<organism evidence="2 3">
    <name type="scientific">Polytolypa hystricis (strain UAMH7299)</name>
    <dbReference type="NCBI Taxonomy" id="1447883"/>
    <lineage>
        <taxon>Eukaryota</taxon>
        <taxon>Fungi</taxon>
        <taxon>Dikarya</taxon>
        <taxon>Ascomycota</taxon>
        <taxon>Pezizomycotina</taxon>
        <taxon>Eurotiomycetes</taxon>
        <taxon>Eurotiomycetidae</taxon>
        <taxon>Onygenales</taxon>
        <taxon>Onygenales incertae sedis</taxon>
        <taxon>Polytolypa</taxon>
    </lineage>
</organism>
<feature type="compositionally biased region" description="Basic and acidic residues" evidence="1">
    <location>
        <begin position="408"/>
        <end position="426"/>
    </location>
</feature>
<evidence type="ECO:0000313" key="3">
    <source>
        <dbReference type="Proteomes" id="UP000224634"/>
    </source>
</evidence>
<dbReference type="EMBL" id="PDNA01000056">
    <property type="protein sequence ID" value="PGH18689.1"/>
    <property type="molecule type" value="Genomic_DNA"/>
</dbReference>
<feature type="region of interest" description="Disordered" evidence="1">
    <location>
        <begin position="71"/>
        <end position="98"/>
    </location>
</feature>
<feature type="region of interest" description="Disordered" evidence="1">
    <location>
        <begin position="334"/>
        <end position="394"/>
    </location>
</feature>
<reference evidence="2 3" key="1">
    <citation type="submission" date="2017-10" db="EMBL/GenBank/DDBJ databases">
        <title>Comparative genomics in systemic dimorphic fungi from Ajellomycetaceae.</title>
        <authorList>
            <person name="Munoz J.F."/>
            <person name="Mcewen J.G."/>
            <person name="Clay O.K."/>
            <person name="Cuomo C.A."/>
        </authorList>
    </citation>
    <scope>NUCLEOTIDE SEQUENCE [LARGE SCALE GENOMIC DNA]</scope>
    <source>
        <strain evidence="2 3">UAMH7299</strain>
    </source>
</reference>
<feature type="compositionally biased region" description="Low complexity" evidence="1">
    <location>
        <begin position="359"/>
        <end position="374"/>
    </location>
</feature>
<evidence type="ECO:0000256" key="1">
    <source>
        <dbReference type="SAM" id="MobiDB-lite"/>
    </source>
</evidence>
<gene>
    <name evidence="2" type="ORF">AJ80_04437</name>
</gene>
<feature type="region of interest" description="Disordered" evidence="1">
    <location>
        <begin position="408"/>
        <end position="462"/>
    </location>
</feature>
<dbReference type="Proteomes" id="UP000224634">
    <property type="component" value="Unassembled WGS sequence"/>
</dbReference>
<protein>
    <submittedName>
        <fullName evidence="2">Uncharacterized protein</fullName>
    </submittedName>
</protein>
<sequence>MGPYPPTPGLTSQPPSPTDGTALPWILEHMMMYPSSSELPLRTMYTLNSINSTAGARPPLAPGARQVSNFAFSRDQSGRASPQPTSATSRKENMQSPAAVTNTAARFRAHMMSQIAQLPQQPASLPPAFISSFVRRCFPPELEEVDFPQALTALDYLKDLETRRKHDLEAALKKLDYPEDEEKRAELKKRYPGVDAWITEIKRKELVAGALYTQVYIRLRQWTLLNEMLLEPLNKANCIAMLNTLFPPHFTGPLPTTHLNHELLRDIRMDYFGHICNVEEKGREVLYDVLTREKRKGDENAWPVAQDYIERYIRAANEIIDKCFEVNCRDSLEDQSKAWQPKGRKVDSGISFGSTDRPSTSSSAGSNSKASLNKPLPPSPGRKESSSKPGGSTLERIAKEIRKMRSRADFSDAIVAKEPKQQKNRDSGGSGASRTLKKMKSAGFLHERHKNHSANSSTEGFDVDQFKRQRMIWEANNAAKTTDAANKST</sequence>
<accession>A0A2B7YC74</accession>
<keyword evidence="3" id="KW-1185">Reference proteome</keyword>
<dbReference type="OrthoDB" id="3533623at2759"/>